<dbReference type="Proteomes" id="UP000515344">
    <property type="component" value="Chromosome"/>
</dbReference>
<dbReference type="NCBIfam" id="TIGR02069">
    <property type="entry name" value="cyanophycinase"/>
    <property type="match status" value="1"/>
</dbReference>
<keyword evidence="10" id="KW-0121">Carboxypeptidase</keyword>
<feature type="active site" description="Charge relay system" evidence="9">
    <location>
        <position position="147"/>
    </location>
</feature>
<sequence>MQYPKGKLIAIGGAEDKGTDLEAGEINRNNLNFFELGILRRVVEEAGGIDARIEVITTASTIPYEVGDNYMNAFGKIGCTNIGVLHIRNRQDTANPEFLERIKTCNAVMFSGGNQMRLSVTDGGTDFLAILKKRYQEETGFVVAGTSAGAMAMSKTMIYEGNAARAYLKGEVKMTTGLGFIDNVIIDSHFEKRGRFVRLTQAVATNPSCIGIGLGEDTGMLITEGNKMEAIGSGLVIIIDGHEMMHSNIADIPDGNPISIENLRVHFCEKGNGYMVKERKFLMEAKDGALIKKQVHVE</sequence>
<evidence type="ECO:0000256" key="4">
    <source>
        <dbReference type="ARBA" id="ARBA00013115"/>
    </source>
</evidence>
<comment type="catalytic activity">
    <reaction evidence="1">
        <text>[L-4-(L-arginin-2-N-yl)aspartate](n) + H2O = [L-4-(L-arginin-2-N-yl)aspartate](n-1) + L-4-(L-arginin-2-N-yl)aspartate</text>
        <dbReference type="Rhea" id="RHEA:12845"/>
        <dbReference type="Rhea" id="RHEA-COMP:13728"/>
        <dbReference type="Rhea" id="RHEA-COMP:13734"/>
        <dbReference type="ChEBI" id="CHEBI:15377"/>
        <dbReference type="ChEBI" id="CHEBI:137986"/>
        <dbReference type="ChEBI" id="CHEBI:137991"/>
        <dbReference type="EC" id="3.4.15.6"/>
    </reaction>
</comment>
<dbReference type="GO" id="GO:0004180">
    <property type="term" value="F:carboxypeptidase activity"/>
    <property type="evidence" value="ECO:0007669"/>
    <property type="project" value="UniProtKB-KW"/>
</dbReference>
<dbReference type="GO" id="GO:0008236">
    <property type="term" value="F:serine-type peptidase activity"/>
    <property type="evidence" value="ECO:0007669"/>
    <property type="project" value="UniProtKB-KW"/>
</dbReference>
<comment type="function">
    <text evidence="2">Exopeptidase that catalyzes the hydrolytic cleavage of multi-L-arginyl-poly-L-aspartic acid (cyanophycin; a water-insoluble reserve polymer) into aspartate-arginine dipeptides.</text>
</comment>
<evidence type="ECO:0000256" key="8">
    <source>
        <dbReference type="ARBA" id="ARBA00022825"/>
    </source>
</evidence>
<dbReference type="EMBL" id="CP060007">
    <property type="protein sequence ID" value="QNA45809.1"/>
    <property type="molecule type" value="Genomic_DNA"/>
</dbReference>
<evidence type="ECO:0000256" key="2">
    <source>
        <dbReference type="ARBA" id="ARBA00002039"/>
    </source>
</evidence>
<dbReference type="PIRSF" id="PIRSF032067">
    <property type="entry name" value="Cyanophycinase"/>
    <property type="match status" value="1"/>
</dbReference>
<evidence type="ECO:0000256" key="6">
    <source>
        <dbReference type="ARBA" id="ARBA00022670"/>
    </source>
</evidence>
<dbReference type="AlphaFoldDB" id="A0A7G5XK06"/>
<dbReference type="InterPro" id="IPR005320">
    <property type="entry name" value="Peptidase_S51"/>
</dbReference>
<evidence type="ECO:0000313" key="11">
    <source>
        <dbReference type="Proteomes" id="UP000515344"/>
    </source>
</evidence>
<comment type="similarity">
    <text evidence="3">Belongs to the peptidase S51 family.</text>
</comment>
<protein>
    <recommendedName>
        <fullName evidence="5">Cyanophycinase</fullName>
        <ecNumber evidence="4">3.4.15.6</ecNumber>
    </recommendedName>
</protein>
<dbReference type="EC" id="3.4.15.6" evidence="4"/>
<dbReference type="Pfam" id="PF03575">
    <property type="entry name" value="Peptidase_S51"/>
    <property type="match status" value="1"/>
</dbReference>
<keyword evidence="6" id="KW-0645">Protease</keyword>
<evidence type="ECO:0000256" key="5">
    <source>
        <dbReference type="ARBA" id="ARBA00015719"/>
    </source>
</evidence>
<dbReference type="InterPro" id="IPR029062">
    <property type="entry name" value="Class_I_gatase-like"/>
</dbReference>
<dbReference type="GO" id="GO:0008241">
    <property type="term" value="F:peptidyl-dipeptidase activity"/>
    <property type="evidence" value="ECO:0007669"/>
    <property type="project" value="UniProtKB-EC"/>
</dbReference>
<dbReference type="CDD" id="cd03145">
    <property type="entry name" value="GAT1_cyanophycinase"/>
    <property type="match status" value="1"/>
</dbReference>
<keyword evidence="11" id="KW-1185">Reference proteome</keyword>
<dbReference type="PANTHER" id="PTHR36175:SF1">
    <property type="entry name" value="CYANOPHYCINASE"/>
    <property type="match status" value="1"/>
</dbReference>
<dbReference type="PANTHER" id="PTHR36175">
    <property type="entry name" value="CYANOPHYCINASE"/>
    <property type="match status" value="1"/>
</dbReference>
<keyword evidence="7 10" id="KW-0378">Hydrolase</keyword>
<dbReference type="SUPFAM" id="SSF52317">
    <property type="entry name" value="Class I glutamine amidotransferase-like"/>
    <property type="match status" value="1"/>
</dbReference>
<evidence type="ECO:0000256" key="9">
    <source>
        <dbReference type="PIRSR" id="PIRSR032067-1"/>
    </source>
</evidence>
<feature type="active site" description="Charge relay system" evidence="9">
    <location>
        <position position="216"/>
    </location>
</feature>
<reference evidence="11" key="1">
    <citation type="submission" date="2020-08" db="EMBL/GenBank/DDBJ databases">
        <title>Lacibacter sp. S13-6-6 genome sequencing.</title>
        <authorList>
            <person name="Jin L."/>
        </authorList>
    </citation>
    <scope>NUCLEOTIDE SEQUENCE [LARGE SCALE GENOMIC DNA]</scope>
    <source>
        <strain evidence="11">S13-6-6</strain>
    </source>
</reference>
<dbReference type="Gene3D" id="3.40.50.880">
    <property type="match status" value="1"/>
</dbReference>
<dbReference type="InterPro" id="IPR011811">
    <property type="entry name" value="Peptidase_S51_cyanophycinase"/>
</dbReference>
<organism evidence="10 11">
    <name type="scientific">Lacibacter sediminis</name>
    <dbReference type="NCBI Taxonomy" id="2760713"/>
    <lineage>
        <taxon>Bacteria</taxon>
        <taxon>Pseudomonadati</taxon>
        <taxon>Bacteroidota</taxon>
        <taxon>Chitinophagia</taxon>
        <taxon>Chitinophagales</taxon>
        <taxon>Chitinophagaceae</taxon>
        <taxon>Lacibacter</taxon>
    </lineage>
</organism>
<dbReference type="RefSeq" id="WP_182805186.1">
    <property type="nucleotide sequence ID" value="NZ_CP060007.1"/>
</dbReference>
<evidence type="ECO:0000256" key="7">
    <source>
        <dbReference type="ARBA" id="ARBA00022801"/>
    </source>
</evidence>
<dbReference type="GO" id="GO:0006508">
    <property type="term" value="P:proteolysis"/>
    <property type="evidence" value="ECO:0007669"/>
    <property type="project" value="UniProtKB-KW"/>
</dbReference>
<gene>
    <name evidence="10" type="ORF">H4075_06325</name>
</gene>
<accession>A0A7G5XK06</accession>
<evidence type="ECO:0000256" key="1">
    <source>
        <dbReference type="ARBA" id="ARBA00001092"/>
    </source>
</evidence>
<evidence type="ECO:0000256" key="3">
    <source>
        <dbReference type="ARBA" id="ARBA00006534"/>
    </source>
</evidence>
<proteinExistence type="inferred from homology"/>
<dbReference type="KEGG" id="lacs:H4075_06325"/>
<evidence type="ECO:0000313" key="10">
    <source>
        <dbReference type="EMBL" id="QNA45809.1"/>
    </source>
</evidence>
<feature type="active site" description="Charge relay system" evidence="9">
    <location>
        <position position="189"/>
    </location>
</feature>
<keyword evidence="8" id="KW-0720">Serine protease</keyword>
<name>A0A7G5XK06_9BACT</name>